<accession>A0A1J5T7L1</accession>
<dbReference type="PROSITE" id="PS51724">
    <property type="entry name" value="SPOR"/>
    <property type="match status" value="1"/>
</dbReference>
<dbReference type="PANTHER" id="PTHR38687:SF1">
    <property type="entry name" value="CELL DIVISION PROTEIN DEDD"/>
    <property type="match status" value="1"/>
</dbReference>
<keyword evidence="4" id="KW-0131">Cell cycle</keyword>
<organism evidence="4">
    <name type="scientific">mine drainage metagenome</name>
    <dbReference type="NCBI Taxonomy" id="410659"/>
    <lineage>
        <taxon>unclassified sequences</taxon>
        <taxon>metagenomes</taxon>
        <taxon>ecological metagenomes</taxon>
    </lineage>
</organism>
<dbReference type="GO" id="GO:0030428">
    <property type="term" value="C:cell septum"/>
    <property type="evidence" value="ECO:0007669"/>
    <property type="project" value="TreeGrafter"/>
</dbReference>
<dbReference type="GO" id="GO:0032153">
    <property type="term" value="C:cell division site"/>
    <property type="evidence" value="ECO:0007669"/>
    <property type="project" value="TreeGrafter"/>
</dbReference>
<evidence type="ECO:0000313" key="4">
    <source>
        <dbReference type="EMBL" id="OIR16865.1"/>
    </source>
</evidence>
<dbReference type="InterPro" id="IPR036680">
    <property type="entry name" value="SPOR-like_sf"/>
</dbReference>
<feature type="compositionally biased region" description="Basic and acidic residues" evidence="1">
    <location>
        <begin position="80"/>
        <end position="90"/>
    </location>
</feature>
<dbReference type="InterPro" id="IPR007730">
    <property type="entry name" value="SPOR-like_dom"/>
</dbReference>
<feature type="domain" description="SPOR" evidence="3">
    <location>
        <begin position="116"/>
        <end position="195"/>
    </location>
</feature>
<dbReference type="GO" id="GO:0032506">
    <property type="term" value="P:cytokinetic process"/>
    <property type="evidence" value="ECO:0007669"/>
    <property type="project" value="TreeGrafter"/>
</dbReference>
<reference evidence="4" key="1">
    <citation type="submission" date="2016-10" db="EMBL/GenBank/DDBJ databases">
        <title>Sequence of Gallionella enrichment culture.</title>
        <authorList>
            <person name="Poehlein A."/>
            <person name="Muehling M."/>
            <person name="Daniel R."/>
        </authorList>
    </citation>
    <scope>NUCLEOTIDE SEQUENCE</scope>
</reference>
<keyword evidence="2" id="KW-1133">Transmembrane helix</keyword>
<dbReference type="EMBL" id="MLJW01000006">
    <property type="protein sequence ID" value="OIR16865.1"/>
    <property type="molecule type" value="Genomic_DNA"/>
</dbReference>
<dbReference type="SUPFAM" id="SSF110997">
    <property type="entry name" value="Sporulation related repeat"/>
    <property type="match status" value="1"/>
</dbReference>
<evidence type="ECO:0000256" key="1">
    <source>
        <dbReference type="SAM" id="MobiDB-lite"/>
    </source>
</evidence>
<dbReference type="Pfam" id="PF05036">
    <property type="entry name" value="SPOR"/>
    <property type="match status" value="1"/>
</dbReference>
<keyword evidence="2" id="KW-0472">Membrane</keyword>
<dbReference type="Gene3D" id="3.30.70.1070">
    <property type="entry name" value="Sporulation related repeat"/>
    <property type="match status" value="1"/>
</dbReference>
<dbReference type="GO" id="GO:0042834">
    <property type="term" value="F:peptidoglycan binding"/>
    <property type="evidence" value="ECO:0007669"/>
    <property type="project" value="InterPro"/>
</dbReference>
<gene>
    <name evidence="4" type="primary">ftsN</name>
    <name evidence="4" type="ORF">GALL_26860</name>
</gene>
<dbReference type="PANTHER" id="PTHR38687">
    <property type="entry name" value="CELL DIVISION PROTEIN DEDD-RELATED"/>
    <property type="match status" value="1"/>
</dbReference>
<proteinExistence type="predicted"/>
<keyword evidence="4" id="KW-0132">Cell division</keyword>
<dbReference type="InterPro" id="IPR052521">
    <property type="entry name" value="Cell_div_SPOR-domain"/>
</dbReference>
<protein>
    <submittedName>
        <fullName evidence="4">Cell division protein FtsN</fullName>
    </submittedName>
</protein>
<evidence type="ECO:0000259" key="3">
    <source>
        <dbReference type="PROSITE" id="PS51724"/>
    </source>
</evidence>
<name>A0A1J5T7L1_9ZZZZ</name>
<dbReference type="AlphaFoldDB" id="A0A1J5T7L1"/>
<evidence type="ECO:0000256" key="2">
    <source>
        <dbReference type="SAM" id="Phobius"/>
    </source>
</evidence>
<comment type="caution">
    <text evidence="4">The sequence shown here is derived from an EMBL/GenBank/DDBJ whole genome shotgun (WGS) entry which is preliminary data.</text>
</comment>
<feature type="region of interest" description="Disordered" evidence="1">
    <location>
        <begin position="80"/>
        <end position="113"/>
    </location>
</feature>
<sequence length="195" mass="20336">MSGDKGKVVAGVFIGMVLGIVAAGAVAWFVLKKNPTAFTNKEPSKPAPQVAAVPASAPAAVAPVAASGVGEPKQHFEFYKELTDKSDGTGRKSSPKPAAKPKEPVAAKPSQPPAAAASKEIYYVQAGSFQNIDDAEKLKAKLAFSGFEATLQTVNLPDKGVWHRVRLGPYNSNEAGRTVAALKQNGIIATQQRGQ</sequence>
<feature type="transmembrane region" description="Helical" evidence="2">
    <location>
        <begin position="12"/>
        <end position="31"/>
    </location>
</feature>
<keyword evidence="2" id="KW-0812">Transmembrane</keyword>